<dbReference type="InterPro" id="IPR004843">
    <property type="entry name" value="Calcineurin-like_PHP"/>
</dbReference>
<gene>
    <name evidence="2" type="ORF">L3X39_07365</name>
</gene>
<evidence type="ECO:0000313" key="2">
    <source>
        <dbReference type="EMBL" id="MCF7560451.1"/>
    </source>
</evidence>
<protein>
    <submittedName>
        <fullName evidence="2">Metallophosphoesterase</fullName>
    </submittedName>
</protein>
<feature type="domain" description="Calcineurin-like phosphoesterase" evidence="1">
    <location>
        <begin position="56"/>
        <end position="251"/>
    </location>
</feature>
<comment type="caution">
    <text evidence="2">The sequence shown here is derived from an EMBL/GenBank/DDBJ whole genome shotgun (WGS) entry which is preliminary data.</text>
</comment>
<accession>A0ABS9IIR8</accession>
<name>A0ABS9IIR8_9FLAO</name>
<dbReference type="Gene3D" id="3.60.21.10">
    <property type="match status" value="1"/>
</dbReference>
<evidence type="ECO:0000313" key="3">
    <source>
        <dbReference type="Proteomes" id="UP001200022"/>
    </source>
</evidence>
<dbReference type="EMBL" id="JAKKDV010000002">
    <property type="protein sequence ID" value="MCF7560451.1"/>
    <property type="molecule type" value="Genomic_DNA"/>
</dbReference>
<reference evidence="2 3" key="1">
    <citation type="submission" date="2022-01" db="EMBL/GenBank/DDBJ databases">
        <title>Draft genome sequence of Sabulilitoribacter multivorans KCTC 32326.</title>
        <authorList>
            <person name="Oh J.-S."/>
        </authorList>
    </citation>
    <scope>NUCLEOTIDE SEQUENCE [LARGE SCALE GENOMIC DNA]</scope>
    <source>
        <strain evidence="2 3">M-M16</strain>
    </source>
</reference>
<dbReference type="PANTHER" id="PTHR43143:SF5">
    <property type="entry name" value="SECRETED PROTEIN"/>
    <property type="match status" value="1"/>
</dbReference>
<proteinExistence type="predicted"/>
<evidence type="ECO:0000259" key="1">
    <source>
        <dbReference type="Pfam" id="PF00149"/>
    </source>
</evidence>
<dbReference type="Pfam" id="PF00149">
    <property type="entry name" value="Metallophos"/>
    <property type="match status" value="1"/>
</dbReference>
<dbReference type="SUPFAM" id="SSF56300">
    <property type="entry name" value="Metallo-dependent phosphatases"/>
    <property type="match status" value="1"/>
</dbReference>
<dbReference type="InterPro" id="IPR029052">
    <property type="entry name" value="Metallo-depent_PP-like"/>
</dbReference>
<organism evidence="2 3">
    <name type="scientific">Flaviramulus multivorans</name>
    <dbReference type="NCBI Taxonomy" id="1304750"/>
    <lineage>
        <taxon>Bacteria</taxon>
        <taxon>Pseudomonadati</taxon>
        <taxon>Bacteroidota</taxon>
        <taxon>Flavobacteriia</taxon>
        <taxon>Flavobacteriales</taxon>
        <taxon>Flavobacteriaceae</taxon>
        <taxon>Flaviramulus</taxon>
    </lineage>
</organism>
<dbReference type="InterPro" id="IPR051918">
    <property type="entry name" value="STPP_CPPED1"/>
</dbReference>
<dbReference type="RefSeq" id="WP_237231128.1">
    <property type="nucleotide sequence ID" value="NZ_JAKKDV010000002.1"/>
</dbReference>
<keyword evidence="3" id="KW-1185">Reference proteome</keyword>
<sequence length="330" mass="37737">MVLFSNIHIFKAIATLFCMVNSTVNSQNSFEFVVLPDSQTLVEEFPEVYKSQMEWIVNQKDRFSFVLHVGDITQNNSEEEWEVAKSGLSLLNQKVPYNLALGNHDMGSQPGKFADTRNTVLANTYFPINQYIKNSNSIATFPENTIDNSCAEYNLAGTNWLVFSLEFGPRNKTIDWANNIIEKYPEHRIIVNTHSYMYNDNTLQDGDDWYLPQKYGVGKAIGEDAVNDGGQLWEKFIKKNKNIRMVFSGHILGSGVGQLVSQNDYGLKVYQMLANYQKNVKGVERGDSGYLRLIKVNKNDKTISVKTYSPWLKTFKTEPEHEFTFKDVNI</sequence>
<dbReference type="Proteomes" id="UP001200022">
    <property type="component" value="Unassembled WGS sequence"/>
</dbReference>
<dbReference type="PANTHER" id="PTHR43143">
    <property type="entry name" value="METALLOPHOSPHOESTERASE, CALCINEURIN SUPERFAMILY"/>
    <property type="match status" value="1"/>
</dbReference>